<organism evidence="2 3">
    <name type="scientific">Amycolatopsis iheyensis</name>
    <dbReference type="NCBI Taxonomy" id="2945988"/>
    <lineage>
        <taxon>Bacteria</taxon>
        <taxon>Bacillati</taxon>
        <taxon>Actinomycetota</taxon>
        <taxon>Actinomycetes</taxon>
        <taxon>Pseudonocardiales</taxon>
        <taxon>Pseudonocardiaceae</taxon>
        <taxon>Amycolatopsis</taxon>
    </lineage>
</organism>
<feature type="region of interest" description="Disordered" evidence="1">
    <location>
        <begin position="1"/>
        <end position="23"/>
    </location>
</feature>
<dbReference type="Pfam" id="PF12721">
    <property type="entry name" value="RHIM"/>
    <property type="match status" value="2"/>
</dbReference>
<feature type="compositionally biased region" description="Basic and acidic residues" evidence="1">
    <location>
        <begin position="148"/>
        <end position="163"/>
    </location>
</feature>
<feature type="compositionally biased region" description="Basic residues" evidence="1">
    <location>
        <begin position="256"/>
        <end position="266"/>
    </location>
</feature>
<reference evidence="2" key="1">
    <citation type="submission" date="2022-06" db="EMBL/GenBank/DDBJ databases">
        <title>Amycolatopsis iheyaensis sp. nov., a new species of the genus Amycolatopsis isolated from soil in Iheya island, Japan.</title>
        <authorList>
            <person name="Ngamcharungchit C."/>
            <person name="Kanto H."/>
            <person name="Take A."/>
            <person name="Intra B."/>
            <person name="Matsumoto A."/>
            <person name="Panbangred W."/>
            <person name="Inahashi Y."/>
        </authorList>
    </citation>
    <scope>NUCLEOTIDE SEQUENCE</scope>
    <source>
        <strain evidence="2">OK19-0408</strain>
    </source>
</reference>
<gene>
    <name evidence="2" type="ORF">M8542_32205</name>
</gene>
<dbReference type="EMBL" id="JAMXQV010000019">
    <property type="protein sequence ID" value="MCR6487500.1"/>
    <property type="molecule type" value="Genomic_DNA"/>
</dbReference>
<feature type="region of interest" description="Disordered" evidence="1">
    <location>
        <begin position="133"/>
        <end position="163"/>
    </location>
</feature>
<evidence type="ECO:0000256" key="1">
    <source>
        <dbReference type="SAM" id="MobiDB-lite"/>
    </source>
</evidence>
<sequence length="300" mass="32977">MTDQEKPEPDPDEDDQAAGDGFPMLTFALTAPSRPEAAEVPSEWLAEWAAETEAATLRIDDHPGGVIWERIDLPATLAKHGMLGDEPLIKIVITNCRAVQVGDHNEQHIHLRLDIRKVKLVLDQGLLKLLSGSGREPSRSPGFTGGKLADRSPRTATESYERPTADGRAYVVVRRSQGVQIGDHSTQRAQFDYTLMGPKLYLGGDIARTLLELHREGTAADVRRFLADQVRLASFSFERGPTMVALDRTQRIHRRHGVSAGRHNKQIHTTSLDVNSPSTGQVISQLNSQERPRGIAGPGL</sequence>
<evidence type="ECO:0000313" key="2">
    <source>
        <dbReference type="EMBL" id="MCR6487500.1"/>
    </source>
</evidence>
<name>A0A9X2NMC4_9PSEU</name>
<keyword evidence="3" id="KW-1185">Reference proteome</keyword>
<protein>
    <submittedName>
        <fullName evidence="2">Uncharacterized protein</fullName>
    </submittedName>
</protein>
<proteinExistence type="predicted"/>
<dbReference type="Proteomes" id="UP001144096">
    <property type="component" value="Unassembled WGS sequence"/>
</dbReference>
<feature type="compositionally biased region" description="Low complexity" evidence="1">
    <location>
        <begin position="133"/>
        <end position="142"/>
    </location>
</feature>
<dbReference type="RefSeq" id="WP_257924064.1">
    <property type="nucleotide sequence ID" value="NZ_JAMXQV010000019.1"/>
</dbReference>
<dbReference type="InterPro" id="IPR025735">
    <property type="entry name" value="RHIM"/>
</dbReference>
<comment type="caution">
    <text evidence="2">The sequence shown here is derived from an EMBL/GenBank/DDBJ whole genome shotgun (WGS) entry which is preliminary data.</text>
</comment>
<dbReference type="AlphaFoldDB" id="A0A9X2NMC4"/>
<feature type="compositionally biased region" description="Polar residues" evidence="1">
    <location>
        <begin position="267"/>
        <end position="289"/>
    </location>
</feature>
<feature type="region of interest" description="Disordered" evidence="1">
    <location>
        <begin position="256"/>
        <end position="300"/>
    </location>
</feature>
<accession>A0A9X2NMC4</accession>
<evidence type="ECO:0000313" key="3">
    <source>
        <dbReference type="Proteomes" id="UP001144096"/>
    </source>
</evidence>